<keyword evidence="1" id="KW-0479">Metal-binding</keyword>
<dbReference type="InterPro" id="IPR036236">
    <property type="entry name" value="Znf_C2H2_sf"/>
</dbReference>
<dbReference type="Gene3D" id="3.30.160.60">
    <property type="entry name" value="Classic Zinc Finger"/>
    <property type="match status" value="2"/>
</dbReference>
<evidence type="ECO:0000259" key="7">
    <source>
        <dbReference type="PROSITE" id="PS50157"/>
    </source>
</evidence>
<dbReference type="PROSITE" id="PS50157">
    <property type="entry name" value="ZINC_FINGER_C2H2_2"/>
    <property type="match status" value="2"/>
</dbReference>
<evidence type="ECO:0000256" key="5">
    <source>
        <dbReference type="PROSITE-ProRule" id="PRU00042"/>
    </source>
</evidence>
<dbReference type="PANTHER" id="PTHR19818">
    <property type="entry name" value="ZINC FINGER PROTEIN ZIC AND GLI"/>
    <property type="match status" value="1"/>
</dbReference>
<dbReference type="PROSITE" id="PS00028">
    <property type="entry name" value="ZINC_FINGER_C2H2_1"/>
    <property type="match status" value="1"/>
</dbReference>
<proteinExistence type="predicted"/>
<gene>
    <name evidence="8" type="ORF">SCHPADRAFT_896197</name>
</gene>
<feature type="region of interest" description="Disordered" evidence="6">
    <location>
        <begin position="155"/>
        <end position="186"/>
    </location>
</feature>
<evidence type="ECO:0000256" key="2">
    <source>
        <dbReference type="ARBA" id="ARBA00022737"/>
    </source>
</evidence>
<evidence type="ECO:0000313" key="9">
    <source>
        <dbReference type="Proteomes" id="UP000053477"/>
    </source>
</evidence>
<name>A0A0H2R157_9AGAM</name>
<dbReference type="InterPro" id="IPR050329">
    <property type="entry name" value="GLI_C2H2-zinc-finger"/>
</dbReference>
<dbReference type="GO" id="GO:0005634">
    <property type="term" value="C:nucleus"/>
    <property type="evidence" value="ECO:0007669"/>
    <property type="project" value="UniProtKB-ARBA"/>
</dbReference>
<dbReference type="GO" id="GO:0000981">
    <property type="term" value="F:DNA-binding transcription factor activity, RNA polymerase II-specific"/>
    <property type="evidence" value="ECO:0007669"/>
    <property type="project" value="TreeGrafter"/>
</dbReference>
<dbReference type="InParanoid" id="A0A0H2R157"/>
<evidence type="ECO:0000313" key="8">
    <source>
        <dbReference type="EMBL" id="KLO05510.1"/>
    </source>
</evidence>
<dbReference type="GO" id="GO:0008270">
    <property type="term" value="F:zinc ion binding"/>
    <property type="evidence" value="ECO:0007669"/>
    <property type="project" value="UniProtKB-KW"/>
</dbReference>
<dbReference type="GO" id="GO:0000978">
    <property type="term" value="F:RNA polymerase II cis-regulatory region sequence-specific DNA binding"/>
    <property type="evidence" value="ECO:0007669"/>
    <property type="project" value="TreeGrafter"/>
</dbReference>
<evidence type="ECO:0000256" key="3">
    <source>
        <dbReference type="ARBA" id="ARBA00022771"/>
    </source>
</evidence>
<sequence>MPARRSSTTRSRVQCDECKKTFRGPFELNRHAVLHSNDKSRYAHKCPFPGCPHATLQKSNLKIHINSVHLKVQTYKCTVDPDVCQADFSDASSLIRHEKAIHRFYRKEDEFRPVETVVWKTRTKRSTDDEIAEPLTQEQLTAMLSSGSLLAMAPSPSFSSSSSSDSSSSYPSPSPSPDLPSPDALQSEYPQYFSYPDVSFAPMPVADQLSLDPAIYSTQSPHFYNNASYYGLSAPEFVQGCSSSSLYPAMAPSTQETYFGSYLSEPSFELLPPPPPEQVAVLFASSEAKDEWSSFLSAPVRAEDPSYSASEFATLNPIPKDLLDLGSNATFSSGSGFANISTEFDTFMEEFGISQRL</sequence>
<keyword evidence="4" id="KW-0862">Zinc</keyword>
<dbReference type="SUPFAM" id="SSF57667">
    <property type="entry name" value="beta-beta-alpha zinc fingers"/>
    <property type="match status" value="1"/>
</dbReference>
<keyword evidence="3 5" id="KW-0863">Zinc-finger</keyword>
<dbReference type="GO" id="GO:0045944">
    <property type="term" value="P:positive regulation of transcription by RNA polymerase II"/>
    <property type="evidence" value="ECO:0007669"/>
    <property type="project" value="UniProtKB-ARBA"/>
</dbReference>
<organism evidence="8 9">
    <name type="scientific">Schizopora paradoxa</name>
    <dbReference type="NCBI Taxonomy" id="27342"/>
    <lineage>
        <taxon>Eukaryota</taxon>
        <taxon>Fungi</taxon>
        <taxon>Dikarya</taxon>
        <taxon>Basidiomycota</taxon>
        <taxon>Agaricomycotina</taxon>
        <taxon>Agaricomycetes</taxon>
        <taxon>Hymenochaetales</taxon>
        <taxon>Schizoporaceae</taxon>
        <taxon>Schizopora</taxon>
    </lineage>
</organism>
<dbReference type="STRING" id="27342.A0A0H2R157"/>
<feature type="compositionally biased region" description="Low complexity" evidence="6">
    <location>
        <begin position="155"/>
        <end position="171"/>
    </location>
</feature>
<dbReference type="InterPro" id="IPR013087">
    <property type="entry name" value="Znf_C2H2_type"/>
</dbReference>
<accession>A0A0H2R157</accession>
<evidence type="ECO:0000256" key="4">
    <source>
        <dbReference type="ARBA" id="ARBA00022833"/>
    </source>
</evidence>
<keyword evidence="9" id="KW-1185">Reference proteome</keyword>
<keyword evidence="2" id="KW-0677">Repeat</keyword>
<reference evidence="8 9" key="1">
    <citation type="submission" date="2015-04" db="EMBL/GenBank/DDBJ databases">
        <title>Complete genome sequence of Schizopora paradoxa KUC8140, a cosmopolitan wood degrader in East Asia.</title>
        <authorList>
            <consortium name="DOE Joint Genome Institute"/>
            <person name="Min B."/>
            <person name="Park H."/>
            <person name="Jang Y."/>
            <person name="Kim J.-J."/>
            <person name="Kim K.H."/>
            <person name="Pangilinan J."/>
            <person name="Lipzen A."/>
            <person name="Riley R."/>
            <person name="Grigoriev I.V."/>
            <person name="Spatafora J.W."/>
            <person name="Choi I.-G."/>
        </authorList>
    </citation>
    <scope>NUCLEOTIDE SEQUENCE [LARGE SCALE GENOMIC DNA]</scope>
    <source>
        <strain evidence="8 9">KUC8140</strain>
    </source>
</reference>
<evidence type="ECO:0000256" key="6">
    <source>
        <dbReference type="SAM" id="MobiDB-lite"/>
    </source>
</evidence>
<dbReference type="OrthoDB" id="654211at2759"/>
<feature type="domain" description="C2H2-type" evidence="7">
    <location>
        <begin position="75"/>
        <end position="107"/>
    </location>
</feature>
<evidence type="ECO:0000256" key="1">
    <source>
        <dbReference type="ARBA" id="ARBA00022723"/>
    </source>
</evidence>
<dbReference type="PANTHER" id="PTHR19818:SF139">
    <property type="entry name" value="PAIR-RULE PROTEIN ODD-PAIRED"/>
    <property type="match status" value="1"/>
</dbReference>
<dbReference type="EMBL" id="KQ086298">
    <property type="protein sequence ID" value="KLO05510.1"/>
    <property type="molecule type" value="Genomic_DNA"/>
</dbReference>
<dbReference type="SMART" id="SM00355">
    <property type="entry name" value="ZnF_C2H2"/>
    <property type="match status" value="3"/>
</dbReference>
<dbReference type="Proteomes" id="UP000053477">
    <property type="component" value="Unassembled WGS sequence"/>
</dbReference>
<feature type="domain" description="C2H2-type" evidence="7">
    <location>
        <begin position="13"/>
        <end position="40"/>
    </location>
</feature>
<dbReference type="Pfam" id="PF00096">
    <property type="entry name" value="zf-C2H2"/>
    <property type="match status" value="1"/>
</dbReference>
<protein>
    <recommendedName>
        <fullName evidence="7">C2H2-type domain-containing protein</fullName>
    </recommendedName>
</protein>
<dbReference type="AlphaFoldDB" id="A0A0H2R157"/>